<evidence type="ECO:0000259" key="5">
    <source>
        <dbReference type="Pfam" id="PF22780"/>
    </source>
</evidence>
<dbReference type="Pfam" id="PF22780">
    <property type="entry name" value="HI0933_like_1st"/>
    <property type="match status" value="1"/>
</dbReference>
<dbReference type="Proteomes" id="UP000094609">
    <property type="component" value="Chromosome"/>
</dbReference>
<dbReference type="PANTHER" id="PTHR42887">
    <property type="entry name" value="OS12G0638800 PROTEIN"/>
    <property type="match status" value="1"/>
</dbReference>
<dbReference type="NCBIfam" id="TIGR00275">
    <property type="entry name" value="aminoacetone oxidase family FAD-binding enzyme"/>
    <property type="match status" value="1"/>
</dbReference>
<dbReference type="Pfam" id="PF03486">
    <property type="entry name" value="HI0933_like"/>
    <property type="match status" value="1"/>
</dbReference>
<dbReference type="STRING" id="1193502.SHALO_0817"/>
<dbReference type="EMBL" id="CP017111">
    <property type="protein sequence ID" value="AOO64599.1"/>
    <property type="molecule type" value="Genomic_DNA"/>
</dbReference>
<dbReference type="InterPro" id="IPR023166">
    <property type="entry name" value="BaiN-like_dom_sf"/>
</dbReference>
<evidence type="ECO:0000256" key="3">
    <source>
        <dbReference type="ARBA" id="ARBA00022827"/>
    </source>
</evidence>
<evidence type="ECO:0000313" key="7">
    <source>
        <dbReference type="Proteomes" id="UP000094609"/>
    </source>
</evidence>
<evidence type="ECO:0000256" key="1">
    <source>
        <dbReference type="ARBA" id="ARBA00001974"/>
    </source>
</evidence>
<keyword evidence="2" id="KW-0285">Flavoprotein</keyword>
<organism evidence="6 7">
    <name type="scientific">Sulfurospirillum halorespirans DSM 13726</name>
    <dbReference type="NCBI Taxonomy" id="1193502"/>
    <lineage>
        <taxon>Bacteria</taxon>
        <taxon>Pseudomonadati</taxon>
        <taxon>Campylobacterota</taxon>
        <taxon>Epsilonproteobacteria</taxon>
        <taxon>Campylobacterales</taxon>
        <taxon>Sulfurospirillaceae</taxon>
        <taxon>Sulfurospirillum</taxon>
    </lineage>
</organism>
<dbReference type="PATRIC" id="fig|1193502.14.peg.825"/>
<reference evidence="7" key="1">
    <citation type="submission" date="2016-08" db="EMBL/GenBank/DDBJ databases">
        <title>Complete genome sequence of the organohalide-respiring Epsilonproteobacterium Sulfurospirillum halorespirans.</title>
        <authorList>
            <person name="Goris T."/>
            <person name="Zimmermann J."/>
            <person name="Schenz B."/>
            <person name="Lemos M."/>
            <person name="Hackermueller J."/>
            <person name="Diekert G."/>
        </authorList>
    </citation>
    <scope>NUCLEOTIDE SEQUENCE [LARGE SCALE GENOMIC DNA]</scope>
    <source>
        <strain>DSM 13726</strain>
        <strain evidence="7">PCE-M2</strain>
    </source>
</reference>
<dbReference type="InterPro" id="IPR036188">
    <property type="entry name" value="FAD/NAD-bd_sf"/>
</dbReference>
<name>A0A1D7THX2_9BACT</name>
<feature type="domain" description="RsdA/BaiN/AoA(So)-like Rossmann fold-like" evidence="4">
    <location>
        <begin position="3"/>
        <end position="402"/>
    </location>
</feature>
<gene>
    <name evidence="6" type="ORF">SHALO_0817</name>
</gene>
<keyword evidence="3" id="KW-0274">FAD</keyword>
<protein>
    <submittedName>
        <fullName evidence="6">Putative flavoprotein</fullName>
    </submittedName>
</protein>
<dbReference type="PRINTS" id="PR00419">
    <property type="entry name" value="ADXRDTASE"/>
</dbReference>
<keyword evidence="7" id="KW-1185">Reference proteome</keyword>
<dbReference type="RefSeq" id="WP_069477476.1">
    <property type="nucleotide sequence ID" value="NZ_CP017111.1"/>
</dbReference>
<dbReference type="SUPFAM" id="SSF51905">
    <property type="entry name" value="FAD/NAD(P)-binding domain"/>
    <property type="match status" value="1"/>
</dbReference>
<dbReference type="InterPro" id="IPR055178">
    <property type="entry name" value="RsdA/BaiN/AoA(So)-like_dom"/>
</dbReference>
<dbReference type="AlphaFoldDB" id="A0A1D7THX2"/>
<dbReference type="InterPro" id="IPR004792">
    <property type="entry name" value="BaiN-like"/>
</dbReference>
<proteinExistence type="predicted"/>
<dbReference type="PANTHER" id="PTHR42887:SF2">
    <property type="entry name" value="OS12G0638800 PROTEIN"/>
    <property type="match status" value="1"/>
</dbReference>
<dbReference type="Gene3D" id="1.10.8.260">
    <property type="entry name" value="HI0933 insert domain-like"/>
    <property type="match status" value="1"/>
</dbReference>
<dbReference type="KEGG" id="shal:SHALO_0817"/>
<sequence>MSRIAIIGAGASGLVCAIEASRKGHSVTLFEKNSKVGRKILATGNGKCNISNEKISIERYHGESASFAKEALRRFDTFTCKTFFRTLGLEMREGEEGRLYPMSHQASSVVDMLLHEVRSLHVNIVLESEVTKIEKKDATFVLHVNAQTHIFDACVIATGSVAMPTLGSSGSGYGFAKTLGHSVIEPYPSLVQFVCDEPHLKEVSGVKMDANVELYIDNQKCQSVQGDLLFTAYGLSGSAILDLSRKASHALVNHESVHVVLDLFPTLSREALTSLLQKRLCVAKDKSLSLWLEGMIPKKLAHFIIENTKITHIKEASSLGAKEIKKIVFALKALRLHVRATKGFESAEVCAGGVDVRELDAKNLMSKKIANLYFCGEVLDIDGDCGGFNLHFAWASGYVVGQSLH</sequence>
<dbReference type="SUPFAM" id="SSF160996">
    <property type="entry name" value="HI0933 insert domain-like"/>
    <property type="match status" value="1"/>
</dbReference>
<dbReference type="Gene3D" id="2.40.30.10">
    <property type="entry name" value="Translation factors"/>
    <property type="match status" value="1"/>
</dbReference>
<feature type="domain" description="RsdA/BaiN/AoA(So)-like insert" evidence="5">
    <location>
        <begin position="187"/>
        <end position="349"/>
    </location>
</feature>
<evidence type="ECO:0000259" key="4">
    <source>
        <dbReference type="Pfam" id="PF03486"/>
    </source>
</evidence>
<dbReference type="Gene3D" id="3.50.50.60">
    <property type="entry name" value="FAD/NAD(P)-binding domain"/>
    <property type="match status" value="1"/>
</dbReference>
<dbReference type="InterPro" id="IPR057661">
    <property type="entry name" value="RsdA/BaiN/AoA(So)_Rossmann"/>
</dbReference>
<accession>A0A1D7THX2</accession>
<comment type="cofactor">
    <cofactor evidence="1">
        <name>FAD</name>
        <dbReference type="ChEBI" id="CHEBI:57692"/>
    </cofactor>
</comment>
<evidence type="ECO:0000256" key="2">
    <source>
        <dbReference type="ARBA" id="ARBA00022630"/>
    </source>
</evidence>
<evidence type="ECO:0000313" key="6">
    <source>
        <dbReference type="EMBL" id="AOO64599.1"/>
    </source>
</evidence>